<evidence type="ECO:0000313" key="2">
    <source>
        <dbReference type="Proteomes" id="UP000242447"/>
    </source>
</evidence>
<dbReference type="Gene3D" id="1.20.1290.10">
    <property type="entry name" value="AhpD-like"/>
    <property type="match status" value="1"/>
</dbReference>
<dbReference type="InterPro" id="IPR029032">
    <property type="entry name" value="AhpD-like"/>
</dbReference>
<name>A0A1W6NYV4_9RHOB</name>
<dbReference type="RefSeq" id="WP_085785933.1">
    <property type="nucleotide sequence ID" value="NZ_CP019937.1"/>
</dbReference>
<sequence length="200" mass="20829">MTDQTLIEQLAGIAPDSPIGQSYARRSDARTHAELSYQLLIHPETPGPVSLPERRAIAYLVAALYGASETTTLYETLLRAAAPELAEDLVLAIPRELADAAGPFGHYPAGPLSAEDEDGPVWEPSAPLAASIGPKLAAALAHAHMLALHPRDASIAALAALGAAGWDEDGVVVLSQIVAFVSFQIRVVTGLKALVDAEAA</sequence>
<evidence type="ECO:0008006" key="3">
    <source>
        <dbReference type="Google" id="ProtNLM"/>
    </source>
</evidence>
<dbReference type="NCBIfam" id="TIGR04029">
    <property type="entry name" value="CMD_Avi_7170"/>
    <property type="match status" value="1"/>
</dbReference>
<dbReference type="EMBL" id="CP019937">
    <property type="protein sequence ID" value="ARO14369.1"/>
    <property type="molecule type" value="Genomic_DNA"/>
</dbReference>
<protein>
    <recommendedName>
        <fullName evidence="3">CMD domain protein</fullName>
    </recommendedName>
</protein>
<dbReference type="Proteomes" id="UP000242447">
    <property type="component" value="Chromosome"/>
</dbReference>
<dbReference type="OrthoDB" id="8718286at2"/>
<organism evidence="1 2">
    <name type="scientific">Ketogulonicigenium robustum</name>
    <dbReference type="NCBI Taxonomy" id="92947"/>
    <lineage>
        <taxon>Bacteria</taxon>
        <taxon>Pseudomonadati</taxon>
        <taxon>Pseudomonadota</taxon>
        <taxon>Alphaproteobacteria</taxon>
        <taxon>Rhodobacterales</taxon>
        <taxon>Roseobacteraceae</taxon>
        <taxon>Ketogulonicigenium</taxon>
    </lineage>
</organism>
<dbReference type="SUPFAM" id="SSF69118">
    <property type="entry name" value="AhpD-like"/>
    <property type="match status" value="1"/>
</dbReference>
<proteinExistence type="predicted"/>
<dbReference type="STRING" id="92947.BVG79_01023"/>
<evidence type="ECO:0000313" key="1">
    <source>
        <dbReference type="EMBL" id="ARO14369.1"/>
    </source>
</evidence>
<reference evidence="1 2" key="1">
    <citation type="submission" date="2017-02" db="EMBL/GenBank/DDBJ databases">
        <title>Ketogulonicigenium robustum SPU B003 Genome sequencing and assembly.</title>
        <authorList>
            <person name="Li Y."/>
            <person name="Liu L."/>
            <person name="Wang C."/>
            <person name="Zhang M."/>
            <person name="Zhang T."/>
            <person name="Zhang Y."/>
        </authorList>
    </citation>
    <scope>NUCLEOTIDE SEQUENCE [LARGE SCALE GENOMIC DNA]</scope>
    <source>
        <strain evidence="1 2">SPU_B003</strain>
    </source>
</reference>
<accession>A0A1W6NYV4</accession>
<dbReference type="KEGG" id="kro:BVG79_01023"/>
<dbReference type="InterPro" id="IPR023982">
    <property type="entry name" value="CHP04029_CMD-like"/>
</dbReference>
<keyword evidence="2" id="KW-1185">Reference proteome</keyword>
<dbReference type="AlphaFoldDB" id="A0A1W6NYV4"/>
<gene>
    <name evidence="1" type="ORF">BVG79_01023</name>
</gene>